<dbReference type="InterPro" id="IPR029063">
    <property type="entry name" value="SAM-dependent_MTases_sf"/>
</dbReference>
<dbReference type="SUPFAM" id="SSF53335">
    <property type="entry name" value="S-adenosyl-L-methionine-dependent methyltransferases"/>
    <property type="match status" value="1"/>
</dbReference>
<dbReference type="AlphaFoldDB" id="A0A1R3T4C0"/>
<dbReference type="InterPro" id="IPR050750">
    <property type="entry name" value="C5-MTase"/>
</dbReference>
<dbReference type="PROSITE" id="PS51679">
    <property type="entry name" value="SAM_MT_C5"/>
    <property type="match status" value="1"/>
</dbReference>
<dbReference type="NCBIfam" id="TIGR00675">
    <property type="entry name" value="dcm"/>
    <property type="match status" value="1"/>
</dbReference>
<evidence type="ECO:0000256" key="7">
    <source>
        <dbReference type="RuleBase" id="RU000417"/>
    </source>
</evidence>
<evidence type="ECO:0000313" key="8">
    <source>
        <dbReference type="EMBL" id="SCW20614.1"/>
    </source>
</evidence>
<evidence type="ECO:0000256" key="6">
    <source>
        <dbReference type="RuleBase" id="RU000416"/>
    </source>
</evidence>
<dbReference type="PROSITE" id="PS00094">
    <property type="entry name" value="C5_MTASE_1"/>
    <property type="match status" value="1"/>
</dbReference>
<dbReference type="Gene3D" id="3.90.120.10">
    <property type="entry name" value="DNA Methylase, subunit A, domain 2"/>
    <property type="match status" value="1"/>
</dbReference>
<comment type="catalytic activity">
    <reaction evidence="7">
        <text>a 2'-deoxycytidine in DNA + S-adenosyl-L-methionine = a 5-methyl-2'-deoxycytidine in DNA + S-adenosyl-L-homocysteine + H(+)</text>
        <dbReference type="Rhea" id="RHEA:13681"/>
        <dbReference type="Rhea" id="RHEA-COMP:11369"/>
        <dbReference type="Rhea" id="RHEA-COMP:11370"/>
        <dbReference type="ChEBI" id="CHEBI:15378"/>
        <dbReference type="ChEBI" id="CHEBI:57856"/>
        <dbReference type="ChEBI" id="CHEBI:59789"/>
        <dbReference type="ChEBI" id="CHEBI:85452"/>
        <dbReference type="ChEBI" id="CHEBI:85454"/>
        <dbReference type="EC" id="2.1.1.37"/>
    </reaction>
</comment>
<evidence type="ECO:0000256" key="3">
    <source>
        <dbReference type="ARBA" id="ARBA00022691"/>
    </source>
</evidence>
<dbReference type="EMBL" id="LT622825">
    <property type="protein sequence ID" value="SCW20614.1"/>
    <property type="molecule type" value="Genomic_DNA"/>
</dbReference>
<keyword evidence="1 5" id="KW-0489">Methyltransferase</keyword>
<protein>
    <recommendedName>
        <fullName evidence="7">Cytosine-specific methyltransferase</fullName>
        <ecNumber evidence="7">2.1.1.37</ecNumber>
    </recommendedName>
</protein>
<proteinExistence type="inferred from homology"/>
<dbReference type="PRINTS" id="PR00105">
    <property type="entry name" value="C5METTRFRASE"/>
</dbReference>
<dbReference type="PANTHER" id="PTHR46098">
    <property type="entry name" value="TRNA (CYTOSINE(38)-C(5))-METHYLTRANSFERASE"/>
    <property type="match status" value="1"/>
</dbReference>
<dbReference type="InterPro" id="IPR018117">
    <property type="entry name" value="C5_DNA_meth_AS"/>
</dbReference>
<evidence type="ECO:0000256" key="4">
    <source>
        <dbReference type="ARBA" id="ARBA00022747"/>
    </source>
</evidence>
<sequence>MIEMYHEFSYWISENKNYSSPVIKDIISRLKRADKILNFSHDSNYLKELSQNSEFNQLGSSIKSQIKKSVKLYNEFIEDKKIYKKSQSLLKVGSLFANIGVAEARLHEIGVDVVVANELEPRRAKLYKEIYPLTSMICGDINELSIQQRFIDECKRNEIDVLMATPPCQGMSTAGKQLDDDERNQLIIPVIDIICNLKPNFAFIENVPMLLNTKINMHDKEDLIISHIKNYLEQDYNISITTINTEDYSVPQSRERVIILLSKKTKNIFWNIPEKNKKKVTMEDAIGDIPELDPVIKDITREELLSIFPEFEYRRKRAEQISKWHRPPHHIKRQVIAMMHTPTGQTAFDNEHYYPKKADGSPVRGYRNTYKRQNWDRPAYTVTMDNRKISSQNNVHPGRFNKETRLYSDARVLTLYEIMKIMSLPEDWNLPDSAPEAFVRRIIGEGIPPLFVKKVFAELLKEIKNEC</sequence>
<comment type="similarity">
    <text evidence="5 6">Belongs to the class I-like SAM-binding methyltransferase superfamily. C5-methyltransferase family.</text>
</comment>
<evidence type="ECO:0000256" key="1">
    <source>
        <dbReference type="ARBA" id="ARBA00022603"/>
    </source>
</evidence>
<reference evidence="8" key="1">
    <citation type="submission" date="2016-08" db="EMBL/GenBank/DDBJ databases">
        <authorList>
            <person name="Seilhamer J.J."/>
        </authorList>
    </citation>
    <scope>NUCLEOTIDE SEQUENCE</scope>
    <source>
        <strain evidence="8">B35</strain>
    </source>
</reference>
<organism evidence="8">
    <name type="scientific">Streptococcus salivarius</name>
    <dbReference type="NCBI Taxonomy" id="1304"/>
    <lineage>
        <taxon>Bacteria</taxon>
        <taxon>Bacillati</taxon>
        <taxon>Bacillota</taxon>
        <taxon>Bacilli</taxon>
        <taxon>Lactobacillales</taxon>
        <taxon>Streptococcaceae</taxon>
        <taxon>Streptococcus</taxon>
    </lineage>
</organism>
<keyword evidence="2 5" id="KW-0808">Transferase</keyword>
<dbReference type="Pfam" id="PF00145">
    <property type="entry name" value="DNA_methylase"/>
    <property type="match status" value="1"/>
</dbReference>
<feature type="active site" evidence="5">
    <location>
        <position position="168"/>
    </location>
</feature>
<keyword evidence="3 5" id="KW-0949">S-adenosyl-L-methionine</keyword>
<dbReference type="PANTHER" id="PTHR46098:SF1">
    <property type="entry name" value="TRNA (CYTOSINE(38)-C(5))-METHYLTRANSFERASE"/>
    <property type="match status" value="1"/>
</dbReference>
<keyword evidence="4" id="KW-0680">Restriction system</keyword>
<gene>
    <name evidence="8" type="primary">llaJIM1</name>
</gene>
<accession>A0A1R3T4C0</accession>
<dbReference type="RefSeq" id="WP_227862291.1">
    <property type="nucleotide sequence ID" value="NZ_LR822044.1"/>
</dbReference>
<dbReference type="EC" id="2.1.1.37" evidence="7"/>
<dbReference type="GO" id="GO:0003886">
    <property type="term" value="F:DNA (cytosine-5-)-methyltransferase activity"/>
    <property type="evidence" value="ECO:0007669"/>
    <property type="project" value="UniProtKB-EC"/>
</dbReference>
<reference evidence="8" key="2">
    <citation type="submission" date="2017-02" db="EMBL/GenBank/DDBJ databases">
        <title>Diversity of integrative and conjugative elements of Streptococcus salivarius and their intra- and interspecies transfer.</title>
        <authorList>
            <person name="Dahmane N."/>
            <person name="Libante V."/>
            <person name="Charron-Bourgoin F."/>
            <person name="Guedon E."/>
            <person name="Guedon G."/>
            <person name="Leblond-Bourget N."/>
            <person name="Payot S."/>
        </authorList>
    </citation>
    <scope>NUCLEOTIDE SEQUENCE</scope>
    <source>
        <strain evidence="8">B35</strain>
    </source>
</reference>
<evidence type="ECO:0000256" key="2">
    <source>
        <dbReference type="ARBA" id="ARBA00022679"/>
    </source>
</evidence>
<dbReference type="InterPro" id="IPR001525">
    <property type="entry name" value="C5_MeTfrase"/>
</dbReference>
<evidence type="ECO:0000256" key="5">
    <source>
        <dbReference type="PROSITE-ProRule" id="PRU01016"/>
    </source>
</evidence>
<dbReference type="Gene3D" id="3.40.50.150">
    <property type="entry name" value="Vaccinia Virus protein VP39"/>
    <property type="match status" value="1"/>
</dbReference>
<dbReference type="GO" id="GO:0032259">
    <property type="term" value="P:methylation"/>
    <property type="evidence" value="ECO:0007669"/>
    <property type="project" value="UniProtKB-KW"/>
</dbReference>
<name>A0A1R3T4C0_STRSL</name>
<dbReference type="GO" id="GO:0009307">
    <property type="term" value="P:DNA restriction-modification system"/>
    <property type="evidence" value="ECO:0007669"/>
    <property type="project" value="UniProtKB-KW"/>
</dbReference>